<dbReference type="EMBL" id="PNCI01000007">
    <property type="protein sequence ID" value="TMP31940.1"/>
    <property type="molecule type" value="Genomic_DNA"/>
</dbReference>
<reference evidence="2" key="2">
    <citation type="submission" date="2019-06" db="EMBL/GenBank/DDBJ databases">
        <title>Co-occurence of chitin degradation, pigmentation and bioactivity in marine Pseudoalteromonas.</title>
        <authorList>
            <person name="Sonnenschein E.C."/>
            <person name="Bech P.K."/>
        </authorList>
    </citation>
    <scope>NUCLEOTIDE SEQUENCE [LARGE SCALE GENOMIC DNA]</scope>
    <source>
        <strain evidence="2">S2676</strain>
    </source>
</reference>
<organism evidence="1 2">
    <name type="scientific">Pseudoalteromonas rubra</name>
    <dbReference type="NCBI Taxonomy" id="43658"/>
    <lineage>
        <taxon>Bacteria</taxon>
        <taxon>Pseudomonadati</taxon>
        <taxon>Pseudomonadota</taxon>
        <taxon>Gammaproteobacteria</taxon>
        <taxon>Alteromonadales</taxon>
        <taxon>Pseudoalteromonadaceae</taxon>
        <taxon>Pseudoalteromonas</taxon>
    </lineage>
</organism>
<accession>A0A5S3WUA9</accession>
<reference evidence="1 2" key="1">
    <citation type="submission" date="2018-01" db="EMBL/GenBank/DDBJ databases">
        <authorList>
            <person name="Paulsen S."/>
            <person name="Gram L.K."/>
        </authorList>
    </citation>
    <scope>NUCLEOTIDE SEQUENCE [LARGE SCALE GENOMIC DNA]</scope>
    <source>
        <strain evidence="1 2">S2676</strain>
    </source>
</reference>
<sequence>MKPNGVIMAITYRPNDATLAEIERLKTELGIATTSKLLTHLVHAHSDKLVQISTQRAQITEARDELRRNRQIVTDFQQAFSGLMAVGHD</sequence>
<evidence type="ECO:0000313" key="2">
    <source>
        <dbReference type="Proteomes" id="UP000310249"/>
    </source>
</evidence>
<dbReference type="AlphaFoldDB" id="A0A5S3WUA9"/>
<proteinExistence type="predicted"/>
<name>A0A5S3WUA9_9GAMM</name>
<protein>
    <submittedName>
        <fullName evidence="1">Uncharacterized protein</fullName>
    </submittedName>
</protein>
<comment type="caution">
    <text evidence="1">The sequence shown here is derived from an EMBL/GenBank/DDBJ whole genome shotgun (WGS) entry which is preliminary data.</text>
</comment>
<evidence type="ECO:0000313" key="1">
    <source>
        <dbReference type="EMBL" id="TMP31940.1"/>
    </source>
</evidence>
<dbReference type="Proteomes" id="UP000310249">
    <property type="component" value="Unassembled WGS sequence"/>
</dbReference>
<gene>
    <name evidence="1" type="ORF">CWB99_02975</name>
</gene>